<dbReference type="InterPro" id="IPR046342">
    <property type="entry name" value="CBS_dom_sf"/>
</dbReference>
<evidence type="ECO:0000256" key="5">
    <source>
        <dbReference type="ARBA" id="ARBA00022842"/>
    </source>
</evidence>
<keyword evidence="6 9" id="KW-1133">Transmembrane helix</keyword>
<comment type="similarity">
    <text evidence="2">Belongs to the SLC41A transporter family.</text>
</comment>
<dbReference type="Pfam" id="PF01769">
    <property type="entry name" value="MgtE"/>
    <property type="match status" value="1"/>
</dbReference>
<feature type="transmembrane region" description="Helical" evidence="9">
    <location>
        <begin position="267"/>
        <end position="292"/>
    </location>
</feature>
<evidence type="ECO:0000256" key="7">
    <source>
        <dbReference type="ARBA" id="ARBA00023136"/>
    </source>
</evidence>
<keyword evidence="3" id="KW-0813">Transport</keyword>
<organism evidence="11 12">
    <name type="scientific">Bremerella alba</name>
    <dbReference type="NCBI Taxonomy" id="980252"/>
    <lineage>
        <taxon>Bacteria</taxon>
        <taxon>Pseudomonadati</taxon>
        <taxon>Planctomycetota</taxon>
        <taxon>Planctomycetia</taxon>
        <taxon>Pirellulales</taxon>
        <taxon>Pirellulaceae</taxon>
        <taxon>Bremerella</taxon>
    </lineage>
</organism>
<gene>
    <name evidence="11" type="ORF">HOV93_48680</name>
</gene>
<evidence type="ECO:0000313" key="11">
    <source>
        <dbReference type="EMBL" id="MBA2117667.1"/>
    </source>
</evidence>
<dbReference type="SUPFAM" id="SSF54631">
    <property type="entry name" value="CBS-domain pair"/>
    <property type="match status" value="1"/>
</dbReference>
<dbReference type="Gene3D" id="3.10.580.10">
    <property type="entry name" value="CBS-domain"/>
    <property type="match status" value="1"/>
</dbReference>
<feature type="domain" description="CBS" evidence="10">
    <location>
        <begin position="153"/>
        <end position="215"/>
    </location>
</feature>
<feature type="transmembrane region" description="Helical" evidence="9">
    <location>
        <begin position="378"/>
        <end position="401"/>
    </location>
</feature>
<dbReference type="Gene3D" id="1.10.357.20">
    <property type="entry name" value="SLC41 divalent cation transporters, integral membrane domain"/>
    <property type="match status" value="1"/>
</dbReference>
<comment type="caution">
    <text evidence="11">The sequence shown here is derived from an EMBL/GenBank/DDBJ whole genome shotgun (WGS) entry which is preliminary data.</text>
</comment>
<keyword evidence="4 9" id="KW-0812">Transmembrane</keyword>
<dbReference type="InterPro" id="IPR006667">
    <property type="entry name" value="SLC41_membr_dom"/>
</dbReference>
<protein>
    <recommendedName>
        <fullName evidence="10">CBS domain-containing protein</fullName>
    </recommendedName>
</protein>
<dbReference type="SMART" id="SM00116">
    <property type="entry name" value="CBS"/>
    <property type="match status" value="2"/>
</dbReference>
<comment type="subcellular location">
    <subcellularLocation>
        <location evidence="1">Membrane</location>
        <topology evidence="1">Multi-pass membrane protein</topology>
    </subcellularLocation>
</comment>
<evidence type="ECO:0000256" key="1">
    <source>
        <dbReference type="ARBA" id="ARBA00004141"/>
    </source>
</evidence>
<dbReference type="GO" id="GO:0015095">
    <property type="term" value="F:magnesium ion transmembrane transporter activity"/>
    <property type="evidence" value="ECO:0007669"/>
    <property type="project" value="InterPro"/>
</dbReference>
<keyword evidence="5" id="KW-0460">Magnesium</keyword>
<dbReference type="PROSITE" id="PS51371">
    <property type="entry name" value="CBS"/>
    <property type="match status" value="2"/>
</dbReference>
<dbReference type="EMBL" id="JABRWO010000018">
    <property type="protein sequence ID" value="MBA2117667.1"/>
    <property type="molecule type" value="Genomic_DNA"/>
</dbReference>
<dbReference type="Pfam" id="PF00571">
    <property type="entry name" value="CBS"/>
    <property type="match status" value="2"/>
</dbReference>
<feature type="transmembrane region" description="Helical" evidence="9">
    <location>
        <begin position="239"/>
        <end position="261"/>
    </location>
</feature>
<evidence type="ECO:0000256" key="3">
    <source>
        <dbReference type="ARBA" id="ARBA00022448"/>
    </source>
</evidence>
<evidence type="ECO:0000256" key="9">
    <source>
        <dbReference type="SAM" id="Phobius"/>
    </source>
</evidence>
<feature type="domain" description="CBS" evidence="10">
    <location>
        <begin position="90"/>
        <end position="152"/>
    </location>
</feature>
<evidence type="ECO:0000259" key="10">
    <source>
        <dbReference type="PROSITE" id="PS51371"/>
    </source>
</evidence>
<evidence type="ECO:0000313" key="12">
    <source>
        <dbReference type="Proteomes" id="UP000551616"/>
    </source>
</evidence>
<dbReference type="PANTHER" id="PTHR43773:SF1">
    <property type="entry name" value="MAGNESIUM TRANSPORTER MGTE"/>
    <property type="match status" value="1"/>
</dbReference>
<dbReference type="InterPro" id="IPR036739">
    <property type="entry name" value="SLC41_membr_dom_sf"/>
</dbReference>
<proteinExistence type="inferred from homology"/>
<dbReference type="SUPFAM" id="SSF161093">
    <property type="entry name" value="MgtE membrane domain-like"/>
    <property type="match status" value="1"/>
</dbReference>
<keyword evidence="12" id="KW-1185">Reference proteome</keyword>
<dbReference type="Proteomes" id="UP000551616">
    <property type="component" value="Unassembled WGS sequence"/>
</dbReference>
<reference evidence="11 12" key="1">
    <citation type="submission" date="2020-05" db="EMBL/GenBank/DDBJ databases">
        <title>Bremerella alba sp. nov., a novel planctomycete isolated from the surface of the macroalga Fucus spiralis.</title>
        <authorList>
            <person name="Godinho O."/>
            <person name="Botelho R."/>
            <person name="Albuquerque L."/>
            <person name="Wiegand S."/>
            <person name="Da Costa M.S."/>
            <person name="Lobo-Da-Cunha A."/>
            <person name="Jogler C."/>
            <person name="Lage O.M."/>
        </authorList>
    </citation>
    <scope>NUCLEOTIDE SEQUENCE [LARGE SCALE GENOMIC DNA]</scope>
    <source>
        <strain evidence="11 12">FF15</strain>
    </source>
</reference>
<accession>A0A7V9A9Q1</accession>
<name>A0A7V9A9Q1_9BACT</name>
<dbReference type="PANTHER" id="PTHR43773">
    <property type="entry name" value="MAGNESIUM TRANSPORTER MGTE"/>
    <property type="match status" value="1"/>
</dbReference>
<keyword evidence="8" id="KW-0129">CBS domain</keyword>
<feature type="transmembrane region" description="Helical" evidence="9">
    <location>
        <begin position="344"/>
        <end position="366"/>
    </location>
</feature>
<dbReference type="CDD" id="cd04606">
    <property type="entry name" value="CBS_pair_Mg_transporter"/>
    <property type="match status" value="1"/>
</dbReference>
<evidence type="ECO:0000256" key="8">
    <source>
        <dbReference type="PROSITE-ProRule" id="PRU00703"/>
    </source>
</evidence>
<keyword evidence="7 9" id="KW-0472">Membrane</keyword>
<dbReference type="InterPro" id="IPR000644">
    <property type="entry name" value="CBS_dom"/>
</dbReference>
<feature type="transmembrane region" description="Helical" evidence="9">
    <location>
        <begin position="32"/>
        <end position="50"/>
    </location>
</feature>
<evidence type="ECO:0000256" key="2">
    <source>
        <dbReference type="ARBA" id="ARBA00009749"/>
    </source>
</evidence>
<feature type="transmembrane region" description="Helical" evidence="9">
    <location>
        <begin position="313"/>
        <end position="338"/>
    </location>
</feature>
<dbReference type="AlphaFoldDB" id="A0A7V9A9Q1"/>
<evidence type="ECO:0000256" key="4">
    <source>
        <dbReference type="ARBA" id="ARBA00022692"/>
    </source>
</evidence>
<dbReference type="GO" id="GO:0016020">
    <property type="term" value="C:membrane"/>
    <property type="evidence" value="ECO:0007669"/>
    <property type="project" value="UniProtKB-SubCell"/>
</dbReference>
<sequence length="402" mass="43797">MSWWNACGVAALITVALKFCVSWKLGHAFDPVLVIVALGVATGGVAMILIGQPRRHIRFCTESLSTNTGKDMLAFDTVQERLNDPVALHMKTDLARLNVNQTIEDALSTIRQTPPSERIIYFYVLDDQGQLKGVVPTRRLLLNSPEKRIRDIMVREVIAVPHTATVLDVCEFFIFHRLLAFPVVNESHQLIGAVDVELYTDELNDLDRREGNDDLFQLIGVHLTDSRQTSPSVAFKSRFPWLLTNILGGVLAAFISGIFQAELQEVVALALFIPVVLALAESVSIQSVSLALQALRGGRPSLLSIFRKTRAEMVTGMLLGAASAAVVSTVAIVWIGQIHVVTCLFGGILGGVVFAAAIGVAIPNLLRFFRCEPQVAAGPIALASTDMATLTIYFSLARWLLA</sequence>
<evidence type="ECO:0000256" key="6">
    <source>
        <dbReference type="ARBA" id="ARBA00022989"/>
    </source>
</evidence>
<dbReference type="InterPro" id="IPR006669">
    <property type="entry name" value="MgtE_transporter"/>
</dbReference>